<accession>A0A1U9KFR8</accession>
<proteinExistence type="predicted"/>
<name>A0A1U9KFR8_ACEAC</name>
<evidence type="ECO:0000313" key="3">
    <source>
        <dbReference type="Proteomes" id="UP000188937"/>
    </source>
</evidence>
<evidence type="ECO:0000313" key="2">
    <source>
        <dbReference type="EMBL" id="AQS84651.1"/>
    </source>
</evidence>
<dbReference type="OrthoDB" id="3177121at2"/>
<dbReference type="EMBL" id="CP014692">
    <property type="protein sequence ID" value="AQS84651.1"/>
    <property type="molecule type" value="Genomic_DNA"/>
</dbReference>
<sequence>MAFIDRRNRTIMKSRHIWHPLSWFYTDRRRDDSTPATPGWLDKFNDRLAIRMTIIFGSIWCVYAFILFSLLPVFKPQWQDGLLYVSNAIQLVALPALMVGSAILARGNDQRAAEDHTALMEILSDVREEVGRLRAMTVNIAEQEIQNSERPTDVVSISDDAVIAVNEPSSPVTGGIRSGA</sequence>
<evidence type="ECO:0008006" key="4">
    <source>
        <dbReference type="Google" id="ProtNLM"/>
    </source>
</evidence>
<feature type="transmembrane region" description="Helical" evidence="1">
    <location>
        <begin position="83"/>
        <end position="105"/>
    </location>
</feature>
<keyword evidence="3" id="KW-1185">Reference proteome</keyword>
<keyword evidence="1" id="KW-1133">Transmembrane helix</keyword>
<evidence type="ECO:0000256" key="1">
    <source>
        <dbReference type="SAM" id="Phobius"/>
    </source>
</evidence>
<keyword evidence="1" id="KW-0812">Transmembrane</keyword>
<dbReference type="KEGG" id="aace:A0U92_07510"/>
<gene>
    <name evidence="2" type="ORF">A0U92_07510</name>
</gene>
<protein>
    <recommendedName>
        <fullName evidence="4">DUF1003 domain-containing protein</fullName>
    </recommendedName>
</protein>
<organism evidence="2 3">
    <name type="scientific">Acetobacter aceti</name>
    <dbReference type="NCBI Taxonomy" id="435"/>
    <lineage>
        <taxon>Bacteria</taxon>
        <taxon>Pseudomonadati</taxon>
        <taxon>Pseudomonadota</taxon>
        <taxon>Alphaproteobacteria</taxon>
        <taxon>Acetobacterales</taxon>
        <taxon>Acetobacteraceae</taxon>
        <taxon>Acetobacter</taxon>
        <taxon>Acetobacter subgen. Acetobacter</taxon>
    </lineage>
</organism>
<dbReference type="Proteomes" id="UP000188937">
    <property type="component" value="Chromosome"/>
</dbReference>
<feature type="transmembrane region" description="Helical" evidence="1">
    <location>
        <begin position="48"/>
        <end position="71"/>
    </location>
</feature>
<reference evidence="2 3" key="1">
    <citation type="submission" date="2016-03" db="EMBL/GenBank/DDBJ databases">
        <title>Acetic acid bacteria sequencing.</title>
        <authorList>
            <person name="Brandt J."/>
            <person name="Jakob F."/>
            <person name="Vogel R.F."/>
        </authorList>
    </citation>
    <scope>NUCLEOTIDE SEQUENCE [LARGE SCALE GENOMIC DNA]</scope>
    <source>
        <strain evidence="2 3">TMW2.1153</strain>
    </source>
</reference>
<keyword evidence="1" id="KW-0472">Membrane</keyword>
<dbReference type="AlphaFoldDB" id="A0A1U9KFR8"/>